<reference evidence="1" key="1">
    <citation type="submission" date="2018-05" db="EMBL/GenBank/DDBJ databases">
        <authorList>
            <person name="Lanie J.A."/>
            <person name="Ng W.-L."/>
            <person name="Kazmierczak K.M."/>
            <person name="Andrzejewski T.M."/>
            <person name="Davidsen T.M."/>
            <person name="Wayne K.J."/>
            <person name="Tettelin H."/>
            <person name="Glass J.I."/>
            <person name="Rusch D."/>
            <person name="Podicherti R."/>
            <person name="Tsui H.-C.T."/>
            <person name="Winkler M.E."/>
        </authorList>
    </citation>
    <scope>NUCLEOTIDE SEQUENCE</scope>
</reference>
<proteinExistence type="predicted"/>
<dbReference type="Gene3D" id="3.30.43.20">
    <property type="match status" value="1"/>
</dbReference>
<feature type="non-terminal residue" evidence="1">
    <location>
        <position position="72"/>
    </location>
</feature>
<organism evidence="1">
    <name type="scientific">marine metagenome</name>
    <dbReference type="NCBI Taxonomy" id="408172"/>
    <lineage>
        <taxon>unclassified sequences</taxon>
        <taxon>metagenomes</taxon>
        <taxon>ecological metagenomes</taxon>
    </lineage>
</organism>
<dbReference type="InterPro" id="IPR036396">
    <property type="entry name" value="Cyt_P450_sf"/>
</dbReference>
<dbReference type="EMBL" id="UINC01028594">
    <property type="protein sequence ID" value="SVB09846.1"/>
    <property type="molecule type" value="Genomic_DNA"/>
</dbReference>
<accession>A0A382B7R5</accession>
<name>A0A382B7R5_9ZZZZ</name>
<dbReference type="GO" id="GO:0005506">
    <property type="term" value="F:iron ion binding"/>
    <property type="evidence" value="ECO:0007669"/>
    <property type="project" value="InterPro"/>
</dbReference>
<dbReference type="GO" id="GO:0016705">
    <property type="term" value="F:oxidoreductase activity, acting on paired donors, with incorporation or reduction of molecular oxygen"/>
    <property type="evidence" value="ECO:0007669"/>
    <property type="project" value="InterPro"/>
</dbReference>
<dbReference type="GO" id="GO:0020037">
    <property type="term" value="F:heme binding"/>
    <property type="evidence" value="ECO:0007669"/>
    <property type="project" value="InterPro"/>
</dbReference>
<dbReference type="GO" id="GO:0004497">
    <property type="term" value="F:monooxygenase activity"/>
    <property type="evidence" value="ECO:0007669"/>
    <property type="project" value="InterPro"/>
</dbReference>
<sequence length="72" mass="8351">MEQENDIDSETGQLVEASWNPFDPDFLINPYPQYELLRDQDPVHRTAFGNLVVTRFDDVAEVLRNPNTSVDR</sequence>
<gene>
    <name evidence="1" type="ORF">METZ01_LOCUS162700</name>
</gene>
<evidence type="ECO:0000313" key="1">
    <source>
        <dbReference type="EMBL" id="SVB09846.1"/>
    </source>
</evidence>
<protein>
    <recommendedName>
        <fullName evidence="2">Cytochrome P450</fullName>
    </recommendedName>
</protein>
<dbReference type="SUPFAM" id="SSF48264">
    <property type="entry name" value="Cytochrome P450"/>
    <property type="match status" value="1"/>
</dbReference>
<evidence type="ECO:0008006" key="2">
    <source>
        <dbReference type="Google" id="ProtNLM"/>
    </source>
</evidence>
<feature type="non-terminal residue" evidence="1">
    <location>
        <position position="1"/>
    </location>
</feature>
<dbReference type="AlphaFoldDB" id="A0A382B7R5"/>